<dbReference type="PANTHER" id="PTHR36587:SF2">
    <property type="entry name" value="EXPRESSION SITE-ASSOCIATED GENE 3 (ESAG3)-LIKE PROTEIN"/>
    <property type="match status" value="1"/>
</dbReference>
<feature type="compositionally biased region" description="Basic and acidic residues" evidence="1">
    <location>
        <begin position="727"/>
        <end position="762"/>
    </location>
</feature>
<dbReference type="AlphaFoldDB" id="A0A0G4MYX8"/>
<protein>
    <submittedName>
        <fullName evidence="2">Uncharacterized protein</fullName>
    </submittedName>
</protein>
<name>A0A0G4MYX8_VERLO</name>
<dbReference type="PANTHER" id="PTHR36587">
    <property type="entry name" value="EXPRESSION SITE-ASSOCIATED GENE 3 (ESAG3)-LIKE PROTEIN"/>
    <property type="match status" value="1"/>
</dbReference>
<gene>
    <name evidence="2" type="ORF">BN1708_001570</name>
</gene>
<feature type="region of interest" description="Disordered" evidence="1">
    <location>
        <begin position="713"/>
        <end position="762"/>
    </location>
</feature>
<feature type="non-terminal residue" evidence="2">
    <location>
        <position position="762"/>
    </location>
</feature>
<proteinExistence type="predicted"/>
<dbReference type="Proteomes" id="UP000044602">
    <property type="component" value="Unassembled WGS sequence"/>
</dbReference>
<keyword evidence="3" id="KW-1185">Reference proteome</keyword>
<accession>A0A0G4MYX8</accession>
<evidence type="ECO:0000313" key="2">
    <source>
        <dbReference type="EMBL" id="CRK39314.1"/>
    </source>
</evidence>
<dbReference type="EMBL" id="CVQH01025860">
    <property type="protein sequence ID" value="CRK39314.1"/>
    <property type="molecule type" value="Genomic_DNA"/>
</dbReference>
<evidence type="ECO:0000256" key="1">
    <source>
        <dbReference type="SAM" id="MobiDB-lite"/>
    </source>
</evidence>
<dbReference type="CDD" id="cd22997">
    <property type="entry name" value="GT_LH"/>
    <property type="match status" value="1"/>
</dbReference>
<sequence>GRKSPPPAEATEDCWRSLAPSKVKRRFDEESPLAAVAAADAAAALFRRQRPPVSGLCDQFEEAANNNRKAHPPPFRQLCFPVLSSSLVETLAVFSSPSGRRGPSPNRTADDHLLCFILAVVARRFIYAMRSSLRDAGGLLAGAFTAMKGPRYHKIDWEGSDESDYTSRQVPLSRSLGRCLPCGLGRWSLKTVIATVGSLVILALLAVAGSQPVAPTPPAADDTDPHNRRLRIIVPADEPGANLCKMLLSTVANGYPAPLIINWGRDFHKQGGWFGGSHLGKIDGTLDALEALASDEEAPPAERLRPDDLVLIVDAYDVWFQLPPRVLIERFLAQNAAADARILAGWSADAPDAIAAPTQRVIVSTQKKCWPRPRDGHETHCDVLPESTARTDLYGPETDKGDPDRDGHALHRTRPRYINSGAVLGRADDVLRTLRRAYAKVREGQDAGNNLFSDQGILGEILGQQEVWRTMQRERQALALAGEPFNETAYPPDVAAVGGGAETWEYGLGLDYLQELFVPTVFEEDDGEYMAVNDAARINVSSEERGISPARIAGLPSDVDSLAPPLVHAGVELEEQHKDEAAHWDAVPLYTDYYTGRMPVGVHHNAHRDGMKGPRLKMWWDKNWFHPFLRDIVAAREVRPIKLAPLAVIKATSSWARDVVYWPPASDAERRRPRIFDRKTLSQGLDEAEWHTLCRKQGERPWWDIIFDDDRGPEDLGPKRATNAVKPEVEVKKPGGETKADEKPQDEGQGERKPAGEAIIKR</sequence>
<evidence type="ECO:0000313" key="3">
    <source>
        <dbReference type="Proteomes" id="UP000044602"/>
    </source>
</evidence>
<feature type="non-terminal residue" evidence="2">
    <location>
        <position position="1"/>
    </location>
</feature>
<reference evidence="2 3" key="1">
    <citation type="submission" date="2015-05" db="EMBL/GenBank/DDBJ databases">
        <authorList>
            <person name="Wang D.B."/>
            <person name="Wang M."/>
        </authorList>
    </citation>
    <scope>NUCLEOTIDE SEQUENCE [LARGE SCALE GENOMIC DNA]</scope>
    <source>
        <strain evidence="2">VL1</strain>
    </source>
</reference>
<organism evidence="2 3">
    <name type="scientific">Verticillium longisporum</name>
    <name type="common">Verticillium dahliae var. longisporum</name>
    <dbReference type="NCBI Taxonomy" id="100787"/>
    <lineage>
        <taxon>Eukaryota</taxon>
        <taxon>Fungi</taxon>
        <taxon>Dikarya</taxon>
        <taxon>Ascomycota</taxon>
        <taxon>Pezizomycotina</taxon>
        <taxon>Sordariomycetes</taxon>
        <taxon>Hypocreomycetidae</taxon>
        <taxon>Glomerellales</taxon>
        <taxon>Plectosphaerellaceae</taxon>
        <taxon>Verticillium</taxon>
    </lineage>
</organism>